<dbReference type="EMBL" id="GL945428">
    <property type="protein sequence ID" value="EGO30378.1"/>
    <property type="molecule type" value="Genomic_DNA"/>
</dbReference>
<protein>
    <submittedName>
        <fullName evidence="2">Uncharacterized protein</fullName>
    </submittedName>
</protein>
<dbReference type="HOGENOM" id="CLU_007316_1_0_1"/>
<dbReference type="Proteomes" id="UP000008064">
    <property type="component" value="Unassembled WGS sequence"/>
</dbReference>
<evidence type="ECO:0000256" key="1">
    <source>
        <dbReference type="SAM" id="MobiDB-lite"/>
    </source>
</evidence>
<name>F8NE49_SERL9</name>
<feature type="compositionally biased region" description="Low complexity" evidence="1">
    <location>
        <begin position="411"/>
        <end position="424"/>
    </location>
</feature>
<dbReference type="OrthoDB" id="3270520at2759"/>
<organism>
    <name type="scientific">Serpula lacrymans var. lacrymans (strain S7.9)</name>
    <name type="common">Dry rot fungus</name>
    <dbReference type="NCBI Taxonomy" id="578457"/>
    <lineage>
        <taxon>Eukaryota</taxon>
        <taxon>Fungi</taxon>
        <taxon>Dikarya</taxon>
        <taxon>Basidiomycota</taxon>
        <taxon>Agaricomycotina</taxon>
        <taxon>Agaricomycetes</taxon>
        <taxon>Agaricomycetidae</taxon>
        <taxon>Boletales</taxon>
        <taxon>Coniophorineae</taxon>
        <taxon>Serpulaceae</taxon>
        <taxon>Serpula</taxon>
    </lineage>
</organism>
<gene>
    <name evidence="2" type="ORF">SERLADRAFT_431910</name>
</gene>
<dbReference type="GeneID" id="18813855"/>
<dbReference type="KEGG" id="sla:SERLADRAFT_431910"/>
<reference evidence="2" key="1">
    <citation type="submission" date="2011-04" db="EMBL/GenBank/DDBJ databases">
        <title>Evolution of plant cell wall degrading machinery underlies the functional diversity of forest fungi.</title>
        <authorList>
            <consortium name="US DOE Joint Genome Institute (JGI-PGF)"/>
            <person name="Eastwood D.C."/>
            <person name="Floudas D."/>
            <person name="Binder M."/>
            <person name="Majcherczyk A."/>
            <person name="Schneider P."/>
            <person name="Aerts A."/>
            <person name="Asiegbu F.O."/>
            <person name="Baker S.E."/>
            <person name="Barry K."/>
            <person name="Bendiksby M."/>
            <person name="Blumentritt M."/>
            <person name="Coutinho P.M."/>
            <person name="Cullen D."/>
            <person name="Cullen D."/>
            <person name="Gathman A."/>
            <person name="Goodell B."/>
            <person name="Henrissat B."/>
            <person name="Ihrmark K."/>
            <person name="Kauserud H."/>
            <person name="Kohler A."/>
            <person name="LaButti K."/>
            <person name="Lapidus A."/>
            <person name="Lavin J.L."/>
            <person name="Lee Y.-H."/>
            <person name="Lindquist E."/>
            <person name="Lilly W."/>
            <person name="Lucas S."/>
            <person name="Morin E."/>
            <person name="Murat C."/>
            <person name="Oguiza J.A."/>
            <person name="Park J."/>
            <person name="Pisabarro A.G."/>
            <person name="Riley R."/>
            <person name="Rosling A."/>
            <person name="Salamov A."/>
            <person name="Schmidt O."/>
            <person name="Schmutz J."/>
            <person name="Skrede I."/>
            <person name="Stenlid J."/>
            <person name="Wiebenga A."/>
            <person name="Xie X."/>
            <person name="Kues U."/>
            <person name="Hibbett D.S."/>
            <person name="Hoffmeister D."/>
            <person name="Hogberg N."/>
            <person name="Martin F."/>
            <person name="Grigoriev I.V."/>
            <person name="Watkinson S.C."/>
        </authorList>
    </citation>
    <scope>NUCLEOTIDE SEQUENCE</scope>
    <source>
        <strain evidence="2">S7.9</strain>
    </source>
</reference>
<feature type="region of interest" description="Disordered" evidence="1">
    <location>
        <begin position="405"/>
        <end position="424"/>
    </location>
</feature>
<dbReference type="SUPFAM" id="SSF53098">
    <property type="entry name" value="Ribonuclease H-like"/>
    <property type="match status" value="1"/>
</dbReference>
<sequence length="534" mass="60650">MQHEFCRHLARVTASAGFPFQWVENSEWIAFSEAELYQETAQARLNGQYVTGQCDGWTGINLHDLIAFMVTTASREVHSVKVYDVSLEQKTADNLYRLIKTTKEILVSNWHVVLIAFTSDASRESQKARKTLSHNTPEIIVLDCYSHQINLIVGDYFACNEAQFVFDYSTKAIELITWIRSKPLLTALIWLTSKILTGSELTVIRPVITRWTAHYLAFQYLLDLRLTLQHVFASNAQQIPAQQLIKTGDWKAIQKAETMNELVNDSLFWHTAARIKKHLEPLALAATVTQAAHCRLDQVLCIFNTLYSKYSQTSKSPTDSMDVLLMQAILDSIKKRWAKADQDLAIQSWDPIHDVIRPLGTISHLWTRFYKETAQIALYKELLDYLTSAGQYSKLLDHIQREKALAASEQTTDPPTTTENTPAPSSAEFLATKLQAETNSQPENSMQDIISELREHLSADEDEEPISFDEIHIPIGSLFNFESTTWIEVEKRFLLRGLDEKLELYDLVSLDAPGEADSDGVLDMDVFEEAVLVS</sequence>
<dbReference type="InterPro" id="IPR012337">
    <property type="entry name" value="RNaseH-like_sf"/>
</dbReference>
<dbReference type="AlphaFoldDB" id="F8NE49"/>
<proteinExistence type="predicted"/>
<dbReference type="RefSeq" id="XP_007312262.1">
    <property type="nucleotide sequence ID" value="XM_007312200.1"/>
</dbReference>
<accession>F8NE49</accession>
<evidence type="ECO:0000313" key="2">
    <source>
        <dbReference type="EMBL" id="EGO30378.1"/>
    </source>
</evidence>